<dbReference type="AlphaFoldDB" id="A0AB39XJY9"/>
<evidence type="ECO:0000313" key="1">
    <source>
        <dbReference type="EMBL" id="XDV57505.1"/>
    </source>
</evidence>
<organism evidence="1">
    <name type="scientific">Bradyrhizobium sp. LLZ17</name>
    <dbReference type="NCBI Taxonomy" id="3239388"/>
    <lineage>
        <taxon>Bacteria</taxon>
        <taxon>Pseudomonadati</taxon>
        <taxon>Pseudomonadota</taxon>
        <taxon>Alphaproteobacteria</taxon>
        <taxon>Hyphomicrobiales</taxon>
        <taxon>Nitrobacteraceae</taxon>
        <taxon>Bradyrhizobium</taxon>
    </lineage>
</organism>
<reference evidence="1" key="1">
    <citation type="submission" date="2024-08" db="EMBL/GenBank/DDBJ databases">
        <authorList>
            <person name="Chaddad Z."/>
            <person name="Lamrabet M."/>
            <person name="Bouhnik O."/>
            <person name="Alami S."/>
            <person name="Wipf D."/>
            <person name="Courty P.E."/>
            <person name="Missbah El Idrissi M."/>
        </authorList>
    </citation>
    <scope>NUCLEOTIDE SEQUENCE</scope>
    <source>
        <strain evidence="1">LLZ17</strain>
    </source>
</reference>
<gene>
    <name evidence="1" type="ORF">AB8Z38_34045</name>
</gene>
<sequence>MTMLANDAAVESVAPGHRGCAPISASTQSAFHQVQSAKGDEARQAQLNFLIAVASEALAKAIGLSATKDVDGPSRKGQLLQHSETLPDRRNVSAIAARWAHFSVFQFLIWSQSL</sequence>
<proteinExistence type="predicted"/>
<accession>A0AB39XJY9</accession>
<name>A0AB39XJY9_9BRAD</name>
<dbReference type="EMBL" id="CP165734">
    <property type="protein sequence ID" value="XDV57505.1"/>
    <property type="molecule type" value="Genomic_DNA"/>
</dbReference>
<protein>
    <submittedName>
        <fullName evidence="1">Uncharacterized protein</fullName>
    </submittedName>
</protein>
<dbReference type="RefSeq" id="WP_369721925.1">
    <property type="nucleotide sequence ID" value="NZ_CP165734.1"/>
</dbReference>